<feature type="signal peptide" evidence="2">
    <location>
        <begin position="1"/>
        <end position="27"/>
    </location>
</feature>
<feature type="compositionally biased region" description="Low complexity" evidence="1">
    <location>
        <begin position="284"/>
        <end position="294"/>
    </location>
</feature>
<accession>A0A7S4I3G9</accession>
<keyword evidence="2" id="KW-0732">Signal</keyword>
<feature type="compositionally biased region" description="Basic and acidic residues" evidence="1">
    <location>
        <begin position="574"/>
        <end position="595"/>
    </location>
</feature>
<evidence type="ECO:0000313" key="3">
    <source>
        <dbReference type="EMBL" id="CAE2217482.1"/>
    </source>
</evidence>
<protein>
    <submittedName>
        <fullName evidence="3">Uncharacterized protein</fullName>
    </submittedName>
</protein>
<feature type="region of interest" description="Disordered" evidence="1">
    <location>
        <begin position="396"/>
        <end position="447"/>
    </location>
</feature>
<reference evidence="3" key="1">
    <citation type="submission" date="2021-01" db="EMBL/GenBank/DDBJ databases">
        <authorList>
            <person name="Corre E."/>
            <person name="Pelletier E."/>
            <person name="Niang G."/>
            <person name="Scheremetjew M."/>
            <person name="Finn R."/>
            <person name="Kale V."/>
            <person name="Holt S."/>
            <person name="Cochrane G."/>
            <person name="Meng A."/>
            <person name="Brown T."/>
            <person name="Cohen L."/>
        </authorList>
    </citation>
    <scope>NUCLEOTIDE SEQUENCE</scope>
    <source>
        <strain evidence="3">Isolate 1302-5</strain>
    </source>
</reference>
<feature type="compositionally biased region" description="Polar residues" evidence="1">
    <location>
        <begin position="494"/>
        <end position="503"/>
    </location>
</feature>
<feature type="region of interest" description="Disordered" evidence="1">
    <location>
        <begin position="566"/>
        <end position="606"/>
    </location>
</feature>
<dbReference type="EMBL" id="HBKQ01010374">
    <property type="protein sequence ID" value="CAE2217482.1"/>
    <property type="molecule type" value="Transcribed_RNA"/>
</dbReference>
<feature type="chain" id="PRO_5031311884" evidence="2">
    <location>
        <begin position="28"/>
        <end position="619"/>
    </location>
</feature>
<feature type="region of interest" description="Disordered" evidence="1">
    <location>
        <begin position="493"/>
        <end position="549"/>
    </location>
</feature>
<proteinExistence type="predicted"/>
<feature type="compositionally biased region" description="Low complexity" evidence="1">
    <location>
        <begin position="355"/>
        <end position="365"/>
    </location>
</feature>
<feature type="compositionally biased region" description="Acidic residues" evidence="1">
    <location>
        <begin position="168"/>
        <end position="178"/>
    </location>
</feature>
<feature type="region of interest" description="Disordered" evidence="1">
    <location>
        <begin position="284"/>
        <end position="383"/>
    </location>
</feature>
<evidence type="ECO:0000256" key="2">
    <source>
        <dbReference type="SAM" id="SignalP"/>
    </source>
</evidence>
<feature type="compositionally biased region" description="Acidic residues" evidence="1">
    <location>
        <begin position="531"/>
        <end position="549"/>
    </location>
</feature>
<dbReference type="AlphaFoldDB" id="A0A7S4I3G9"/>
<organism evidence="3">
    <name type="scientific">Odontella aurita</name>
    <dbReference type="NCBI Taxonomy" id="265563"/>
    <lineage>
        <taxon>Eukaryota</taxon>
        <taxon>Sar</taxon>
        <taxon>Stramenopiles</taxon>
        <taxon>Ochrophyta</taxon>
        <taxon>Bacillariophyta</taxon>
        <taxon>Mediophyceae</taxon>
        <taxon>Biddulphiophycidae</taxon>
        <taxon>Eupodiscales</taxon>
        <taxon>Odontellaceae</taxon>
        <taxon>Odontella</taxon>
    </lineage>
</organism>
<gene>
    <name evidence="3" type="ORF">OAUR00152_LOCUS7045</name>
</gene>
<evidence type="ECO:0000256" key="1">
    <source>
        <dbReference type="SAM" id="MobiDB-lite"/>
    </source>
</evidence>
<name>A0A7S4I3G9_9STRA</name>
<feature type="region of interest" description="Disordered" evidence="1">
    <location>
        <begin position="104"/>
        <end position="178"/>
    </location>
</feature>
<sequence>MRCSRGILSALAVAAAVGLSAPSYVSGYGGDRIRSIVDERREKRWLRQLVALERGEARAAKRAAEAMGGVADVDADAELDMRKGREWRDLREDQQQKKRLLRTAAAARGRGRHARMAPIKRASDVDDSFAPGNADRTGRRRLTVEEEEEEEGKQNANGGKANAKDGTDAADAEAEVDDDAEPRELWDALLLLLTSAHFGRVLPRPERSHPPLLVDAALGLALRGLCPPDLLEFVVRCHPDELRRVDGRGRLMLHRALEDAAEDRAVVRARNLYCMRQRRKAQEAQRTQARAQAQTSVPSLTDAPVIMEVSDATTEDEGPKEEDHAAAAAAALEDEEKTSPPDSRAQRSQQRRGSKQSQASSASPSAEKDEPAPSPPPVLSPAGVAVRTLLSAYPNAASHRDSDGRLPLHIAAGAQRAVPATAPNGTQPQTRPQPQRSLLPPLRPVPLSWSEDGVEEVFLRHPKANSAGEGRTGLTPFMIAAAAPSDTIVAPSASFDSATTTDAPSAVGAPSPSGGDRGIEESSTDASNADADADGKEEETKEDEDDDDAVDAAFRLLVRAPWLVAGGIPFGTTDGKDNDESSVGTDRRAEKRPLPVHDGPSPEMPLTKRVRRAVIVASA</sequence>
<feature type="compositionally biased region" description="Low complexity" evidence="1">
    <location>
        <begin position="426"/>
        <end position="447"/>
    </location>
</feature>